<evidence type="ECO:0000313" key="12">
    <source>
        <dbReference type="Proteomes" id="UP000078383"/>
    </source>
</evidence>
<dbReference type="Gene3D" id="1.10.287.130">
    <property type="match status" value="1"/>
</dbReference>
<keyword evidence="8" id="KW-0175">Coiled coil</keyword>
<evidence type="ECO:0000256" key="6">
    <source>
        <dbReference type="ARBA" id="ARBA00022777"/>
    </source>
</evidence>
<dbReference type="EC" id="2.7.13.3" evidence="3"/>
<dbReference type="InterPro" id="IPR005467">
    <property type="entry name" value="His_kinase_dom"/>
</dbReference>
<dbReference type="InterPro" id="IPR036097">
    <property type="entry name" value="HisK_dim/P_sf"/>
</dbReference>
<dbReference type="CDD" id="cd00082">
    <property type="entry name" value="HisKA"/>
    <property type="match status" value="1"/>
</dbReference>
<evidence type="ECO:0000256" key="1">
    <source>
        <dbReference type="ARBA" id="ARBA00000085"/>
    </source>
</evidence>
<proteinExistence type="predicted"/>
<dbReference type="RefSeq" id="WP_055173577.1">
    <property type="nucleotide sequence ID" value="NZ_CZBX01000021.1"/>
</dbReference>
<evidence type="ECO:0000256" key="7">
    <source>
        <dbReference type="ARBA" id="ARBA00023012"/>
    </source>
</evidence>
<dbReference type="PANTHER" id="PTHR45453">
    <property type="entry name" value="PHOSPHATE REGULON SENSOR PROTEIN PHOR"/>
    <property type="match status" value="1"/>
</dbReference>
<evidence type="ECO:0000256" key="5">
    <source>
        <dbReference type="ARBA" id="ARBA00022679"/>
    </source>
</evidence>
<dbReference type="AlphaFoldDB" id="A0A175A0K1"/>
<dbReference type="GO" id="GO:0000155">
    <property type="term" value="F:phosphorelay sensor kinase activity"/>
    <property type="evidence" value="ECO:0007669"/>
    <property type="project" value="InterPro"/>
</dbReference>
<dbReference type="SMART" id="SM00387">
    <property type="entry name" value="HATPase_c"/>
    <property type="match status" value="1"/>
</dbReference>
<dbReference type="FunFam" id="3.30.565.10:FF:000006">
    <property type="entry name" value="Sensor histidine kinase WalK"/>
    <property type="match status" value="1"/>
</dbReference>
<organism evidence="11 12">
    <name type="scientific">[Ruminococcus] torques</name>
    <dbReference type="NCBI Taxonomy" id="33039"/>
    <lineage>
        <taxon>Bacteria</taxon>
        <taxon>Bacillati</taxon>
        <taxon>Bacillota</taxon>
        <taxon>Clostridia</taxon>
        <taxon>Lachnospirales</taxon>
        <taxon>Lachnospiraceae</taxon>
        <taxon>Mediterraneibacter</taxon>
    </lineage>
</organism>
<dbReference type="PRINTS" id="PR00344">
    <property type="entry name" value="BCTRLSENSOR"/>
</dbReference>
<name>A0A175A0K1_9FIRM</name>
<dbReference type="PROSITE" id="PS50109">
    <property type="entry name" value="HIS_KIN"/>
    <property type="match status" value="1"/>
</dbReference>
<sequence>MDRRKRTGVALAAGLLFLFVAEILLLFLAGNSLYKEEQGKLGALVLSHPEQETEYIELFDRGKQRNRQEEEAGKELEERYGYTPFDGRSVKTFAAYGIGMAMVFVAGLGVSWVLFLRNKRDRQQDENNQEELREKYIELQNHFEKVREKLSREENNTKSLITDISHQLKTPIASLKMSCELAGSADLTWEEREEFYKKEWDEIQRLENLLDSLIHVSRLESGMIQIQPEMGSLKNTLVQAVNSVYMKAYEKSIDISLDEFQDVQIVHDSKWTGEVFVNILDNAVKYSPEHTEIRIRVTELATCMMLEFIDQGTGIPAEEAHRVFQRFYRGNQEYVKKQEGSGVGLYLARKILEEQKGTICVKVAPEGGNNFVVTLPKK</sequence>
<gene>
    <name evidence="11" type="primary">phoR_9</name>
    <name evidence="11" type="ORF">ERS852502_02818</name>
</gene>
<dbReference type="InterPro" id="IPR003661">
    <property type="entry name" value="HisK_dim/P_dom"/>
</dbReference>
<dbReference type="InterPro" id="IPR004358">
    <property type="entry name" value="Sig_transdc_His_kin-like_C"/>
</dbReference>
<feature type="transmembrane region" description="Helical" evidence="9">
    <location>
        <begin position="7"/>
        <end position="29"/>
    </location>
</feature>
<accession>A0A175A0K1</accession>
<dbReference type="PANTHER" id="PTHR45453:SF1">
    <property type="entry name" value="PHOSPHATE REGULON SENSOR PROTEIN PHOR"/>
    <property type="match status" value="1"/>
</dbReference>
<evidence type="ECO:0000256" key="2">
    <source>
        <dbReference type="ARBA" id="ARBA00004370"/>
    </source>
</evidence>
<dbReference type="GO" id="GO:0004721">
    <property type="term" value="F:phosphoprotein phosphatase activity"/>
    <property type="evidence" value="ECO:0007669"/>
    <property type="project" value="TreeGrafter"/>
</dbReference>
<dbReference type="GO" id="GO:0005886">
    <property type="term" value="C:plasma membrane"/>
    <property type="evidence" value="ECO:0007669"/>
    <property type="project" value="TreeGrafter"/>
</dbReference>
<evidence type="ECO:0000256" key="8">
    <source>
        <dbReference type="SAM" id="Coils"/>
    </source>
</evidence>
<dbReference type="Pfam" id="PF00512">
    <property type="entry name" value="HisKA"/>
    <property type="match status" value="1"/>
</dbReference>
<keyword evidence="5 11" id="KW-0808">Transferase</keyword>
<evidence type="ECO:0000256" key="3">
    <source>
        <dbReference type="ARBA" id="ARBA00012438"/>
    </source>
</evidence>
<comment type="subcellular location">
    <subcellularLocation>
        <location evidence="2">Membrane</location>
    </subcellularLocation>
</comment>
<feature type="domain" description="Histidine kinase" evidence="10">
    <location>
        <begin position="163"/>
        <end position="378"/>
    </location>
</feature>
<feature type="transmembrane region" description="Helical" evidence="9">
    <location>
        <begin position="93"/>
        <end position="115"/>
    </location>
</feature>
<protein>
    <recommendedName>
        <fullName evidence="3">histidine kinase</fullName>
        <ecNumber evidence="3">2.7.13.3</ecNumber>
    </recommendedName>
</protein>
<dbReference type="InterPro" id="IPR050351">
    <property type="entry name" value="BphY/WalK/GraS-like"/>
</dbReference>
<dbReference type="InterPro" id="IPR003594">
    <property type="entry name" value="HATPase_dom"/>
</dbReference>
<dbReference type="EMBL" id="CZBX01000021">
    <property type="protein sequence ID" value="CUQ93183.1"/>
    <property type="molecule type" value="Genomic_DNA"/>
</dbReference>
<dbReference type="Proteomes" id="UP000078383">
    <property type="component" value="Unassembled WGS sequence"/>
</dbReference>
<dbReference type="InterPro" id="IPR036890">
    <property type="entry name" value="HATPase_C_sf"/>
</dbReference>
<keyword evidence="4" id="KW-0597">Phosphoprotein</keyword>
<dbReference type="SUPFAM" id="SSF47384">
    <property type="entry name" value="Homodimeric domain of signal transducing histidine kinase"/>
    <property type="match status" value="1"/>
</dbReference>
<evidence type="ECO:0000259" key="10">
    <source>
        <dbReference type="PROSITE" id="PS50109"/>
    </source>
</evidence>
<keyword evidence="6" id="KW-0418">Kinase</keyword>
<evidence type="ECO:0000256" key="9">
    <source>
        <dbReference type="SAM" id="Phobius"/>
    </source>
</evidence>
<feature type="coiled-coil region" evidence="8">
    <location>
        <begin position="113"/>
        <end position="156"/>
    </location>
</feature>
<dbReference type="SMART" id="SM00388">
    <property type="entry name" value="HisKA"/>
    <property type="match status" value="1"/>
</dbReference>
<keyword evidence="7" id="KW-0902">Two-component regulatory system</keyword>
<keyword evidence="9" id="KW-0812">Transmembrane</keyword>
<evidence type="ECO:0000256" key="4">
    <source>
        <dbReference type="ARBA" id="ARBA00022553"/>
    </source>
</evidence>
<reference evidence="11 12" key="1">
    <citation type="submission" date="2015-09" db="EMBL/GenBank/DDBJ databases">
        <authorList>
            <consortium name="Pathogen Informatics"/>
        </authorList>
    </citation>
    <scope>NUCLEOTIDE SEQUENCE [LARGE SCALE GENOMIC DNA]</scope>
    <source>
        <strain evidence="11 12">2789STDY5834889</strain>
    </source>
</reference>
<comment type="catalytic activity">
    <reaction evidence="1">
        <text>ATP + protein L-histidine = ADP + protein N-phospho-L-histidine.</text>
        <dbReference type="EC" id="2.7.13.3"/>
    </reaction>
</comment>
<keyword evidence="9" id="KW-1133">Transmembrane helix</keyword>
<dbReference type="GO" id="GO:0016036">
    <property type="term" value="P:cellular response to phosphate starvation"/>
    <property type="evidence" value="ECO:0007669"/>
    <property type="project" value="TreeGrafter"/>
</dbReference>
<evidence type="ECO:0000313" key="11">
    <source>
        <dbReference type="EMBL" id="CUQ93183.1"/>
    </source>
</evidence>
<dbReference type="SUPFAM" id="SSF55874">
    <property type="entry name" value="ATPase domain of HSP90 chaperone/DNA topoisomerase II/histidine kinase"/>
    <property type="match status" value="1"/>
</dbReference>
<dbReference type="CDD" id="cd00075">
    <property type="entry name" value="HATPase"/>
    <property type="match status" value="1"/>
</dbReference>
<keyword evidence="9" id="KW-0472">Membrane</keyword>
<dbReference type="OrthoDB" id="9773956at2"/>
<dbReference type="Pfam" id="PF02518">
    <property type="entry name" value="HATPase_c"/>
    <property type="match status" value="1"/>
</dbReference>
<dbReference type="Gene3D" id="3.30.565.10">
    <property type="entry name" value="Histidine kinase-like ATPase, C-terminal domain"/>
    <property type="match status" value="1"/>
</dbReference>